<dbReference type="AlphaFoldDB" id="A0AAD4FAD1"/>
<evidence type="ECO:0000313" key="2">
    <source>
        <dbReference type="Proteomes" id="UP001199106"/>
    </source>
</evidence>
<organism evidence="1 2">
    <name type="scientific">Alternaria panax</name>
    <dbReference type="NCBI Taxonomy" id="48097"/>
    <lineage>
        <taxon>Eukaryota</taxon>
        <taxon>Fungi</taxon>
        <taxon>Dikarya</taxon>
        <taxon>Ascomycota</taxon>
        <taxon>Pezizomycotina</taxon>
        <taxon>Dothideomycetes</taxon>
        <taxon>Pleosporomycetidae</taxon>
        <taxon>Pleosporales</taxon>
        <taxon>Pleosporineae</taxon>
        <taxon>Pleosporaceae</taxon>
        <taxon>Alternaria</taxon>
        <taxon>Alternaria sect. Panax</taxon>
    </lineage>
</organism>
<accession>A0AAD4FAD1</accession>
<protein>
    <submittedName>
        <fullName evidence="1">Uncharacterized protein</fullName>
    </submittedName>
</protein>
<keyword evidence="2" id="KW-1185">Reference proteome</keyword>
<evidence type="ECO:0000313" key="1">
    <source>
        <dbReference type="EMBL" id="KAG9186137.1"/>
    </source>
</evidence>
<dbReference type="Proteomes" id="UP001199106">
    <property type="component" value="Unassembled WGS sequence"/>
</dbReference>
<reference evidence="1" key="1">
    <citation type="submission" date="2021-07" db="EMBL/GenBank/DDBJ databases">
        <title>Genome Resource of American Ginseng Black Spot Pathogen Alternaria panax.</title>
        <authorList>
            <person name="Qiu C."/>
            <person name="Wang W."/>
            <person name="Liu Z."/>
        </authorList>
    </citation>
    <scope>NUCLEOTIDE SEQUENCE</scope>
    <source>
        <strain evidence="1">BNCC115425</strain>
    </source>
</reference>
<proteinExistence type="predicted"/>
<sequence>MKNAAASEANDSQSIWLAKLKSVSVTLEETEAEPWGTSFWNEQETLLLFFYLPVVESLEIIACSLRDVHGGLRDEEDVDTSFEWPLDVPPLSQTLTTLCLIRSSMDPLTIHRMLRQTPNVKVFHYDCYLHPGHAPLRLSILRDALQHIRSSLTDLTVRYEHYNNEDMDDIAVETENAVRGSLGPLHGFPVLTALTTSFPVLFGIDTNTPDDRLKLGEYLPQTLERLTITNDLCMYEALGGLFDDLNAMAIFRQYLAGQILNSRRGVSLDLGLHLGPMDDCLSWVQDREPEWKAATPRLKKLIYDVERQLCMGYWLLPEPRKQLLELCKGQGIEGDVVPQYDLAATSEV</sequence>
<dbReference type="EMBL" id="JAANER010000009">
    <property type="protein sequence ID" value="KAG9186137.1"/>
    <property type="molecule type" value="Genomic_DNA"/>
</dbReference>
<name>A0AAD4FAD1_9PLEO</name>
<gene>
    <name evidence="1" type="ORF">G6011_02693</name>
</gene>
<comment type="caution">
    <text evidence="1">The sequence shown here is derived from an EMBL/GenBank/DDBJ whole genome shotgun (WGS) entry which is preliminary data.</text>
</comment>